<proteinExistence type="predicted"/>
<reference evidence="1 2" key="1">
    <citation type="submission" date="2023-07" db="EMBL/GenBank/DDBJ databases">
        <title>Genomic Encyclopedia of Type Strains, Phase IV (KMG-IV): sequencing the most valuable type-strain genomes for metagenomic binning, comparative biology and taxonomic classification.</title>
        <authorList>
            <person name="Goeker M."/>
        </authorList>
    </citation>
    <scope>NUCLEOTIDE SEQUENCE [LARGE SCALE GENOMIC DNA]</scope>
    <source>
        <strain evidence="1 2">DSM 3770</strain>
    </source>
</reference>
<protein>
    <submittedName>
        <fullName evidence="1">Uncharacterized protein</fullName>
    </submittedName>
</protein>
<sequence>MVALFPLEEAIRSAGGTNVVAHRPRKLTRISQTLHLRITVQAGSRRIEIEKLSA</sequence>
<gene>
    <name evidence="1" type="ORF">QOZ94_004170</name>
</gene>
<evidence type="ECO:0000313" key="2">
    <source>
        <dbReference type="Proteomes" id="UP001241747"/>
    </source>
</evidence>
<evidence type="ECO:0000313" key="1">
    <source>
        <dbReference type="EMBL" id="MDQ0507347.1"/>
    </source>
</evidence>
<organism evidence="1 2">
    <name type="scientific">Xanthobacter agilis</name>
    <dbReference type="NCBI Taxonomy" id="47492"/>
    <lineage>
        <taxon>Bacteria</taxon>
        <taxon>Pseudomonadati</taxon>
        <taxon>Pseudomonadota</taxon>
        <taxon>Alphaproteobacteria</taxon>
        <taxon>Hyphomicrobiales</taxon>
        <taxon>Xanthobacteraceae</taxon>
        <taxon>Xanthobacter</taxon>
    </lineage>
</organism>
<dbReference type="EMBL" id="JAUSVY010000016">
    <property type="protein sequence ID" value="MDQ0507347.1"/>
    <property type="molecule type" value="Genomic_DNA"/>
</dbReference>
<accession>A0ABU0LJS3</accession>
<comment type="caution">
    <text evidence="1">The sequence shown here is derived from an EMBL/GenBank/DDBJ whole genome shotgun (WGS) entry which is preliminary data.</text>
</comment>
<keyword evidence="2" id="KW-1185">Reference proteome</keyword>
<name>A0ABU0LJS3_XANAG</name>
<dbReference type="Proteomes" id="UP001241747">
    <property type="component" value="Unassembled WGS sequence"/>
</dbReference>